<comment type="caution">
    <text evidence="1">The sequence shown here is derived from an EMBL/GenBank/DDBJ whole genome shotgun (WGS) entry which is preliminary data.</text>
</comment>
<dbReference type="PANTHER" id="PTHR22089:SF2">
    <property type="entry name" value="MIRROR-IMAGE POLYDACTYLY GENE 1 PROTEIN"/>
    <property type="match status" value="1"/>
</dbReference>
<keyword evidence="2" id="KW-1185">Reference proteome</keyword>
<dbReference type="Proteomes" id="UP001266305">
    <property type="component" value="Unassembled WGS sequence"/>
</dbReference>
<dbReference type="InterPro" id="IPR026175">
    <property type="entry name" value="MIPOL1"/>
</dbReference>
<dbReference type="PANTHER" id="PTHR22089">
    <property type="entry name" value="MIRROR-IMAGE POLYDACTYLY GENE 1 PROTEIN"/>
    <property type="match status" value="1"/>
</dbReference>
<sequence length="81" mass="8876">MNIALVEEVYFAQKERDEAVMSRLQLAIEDRDEAIARAKHMEMSLKVTGKFPGVRETRDTSTALSACVAVSASAAAQRHPA</sequence>
<organism evidence="1 2">
    <name type="scientific">Saguinus oedipus</name>
    <name type="common">Cotton-top tamarin</name>
    <name type="synonym">Oedipomidas oedipus</name>
    <dbReference type="NCBI Taxonomy" id="9490"/>
    <lineage>
        <taxon>Eukaryota</taxon>
        <taxon>Metazoa</taxon>
        <taxon>Chordata</taxon>
        <taxon>Craniata</taxon>
        <taxon>Vertebrata</taxon>
        <taxon>Euteleostomi</taxon>
        <taxon>Mammalia</taxon>
        <taxon>Eutheria</taxon>
        <taxon>Euarchontoglires</taxon>
        <taxon>Primates</taxon>
        <taxon>Haplorrhini</taxon>
        <taxon>Platyrrhini</taxon>
        <taxon>Cebidae</taxon>
        <taxon>Callitrichinae</taxon>
        <taxon>Saguinus</taxon>
    </lineage>
</organism>
<gene>
    <name evidence="1" type="ORF">P7K49_017975</name>
</gene>
<evidence type="ECO:0000313" key="1">
    <source>
        <dbReference type="EMBL" id="KAK2104119.1"/>
    </source>
</evidence>
<evidence type="ECO:0000313" key="2">
    <source>
        <dbReference type="Proteomes" id="UP001266305"/>
    </source>
</evidence>
<dbReference type="EMBL" id="JASSZA010000008">
    <property type="protein sequence ID" value="KAK2104119.1"/>
    <property type="molecule type" value="Genomic_DNA"/>
</dbReference>
<protein>
    <submittedName>
        <fullName evidence="1">Uncharacterized protein</fullName>
    </submittedName>
</protein>
<accession>A0ABQ9V429</accession>
<reference evidence="1 2" key="1">
    <citation type="submission" date="2023-05" db="EMBL/GenBank/DDBJ databases">
        <title>B98-5 Cell Line De Novo Hybrid Assembly: An Optical Mapping Approach.</title>
        <authorList>
            <person name="Kananen K."/>
            <person name="Auerbach J.A."/>
            <person name="Kautto E."/>
            <person name="Blachly J.S."/>
        </authorList>
    </citation>
    <scope>NUCLEOTIDE SEQUENCE [LARGE SCALE GENOMIC DNA]</scope>
    <source>
        <strain evidence="1">B95-8</strain>
        <tissue evidence="1">Cell line</tissue>
    </source>
</reference>
<name>A0ABQ9V429_SAGOE</name>
<proteinExistence type="predicted"/>